<sequence>MPVFPSTLSVTFAGKCGVLSMPIGGLRLGGCGRAALADVRRPIPERDVCSLRGLSECARALFLTNARTVRGSQVL</sequence>
<organism evidence="1 2">
    <name type="scientific">Georgenia daeguensis</name>
    <dbReference type="NCBI Taxonomy" id="908355"/>
    <lineage>
        <taxon>Bacteria</taxon>
        <taxon>Bacillati</taxon>
        <taxon>Actinomycetota</taxon>
        <taxon>Actinomycetes</taxon>
        <taxon>Micrococcales</taxon>
        <taxon>Bogoriellaceae</taxon>
        <taxon>Georgenia</taxon>
    </lineage>
</organism>
<proteinExistence type="predicted"/>
<keyword evidence="2" id="KW-1185">Reference proteome</keyword>
<protein>
    <submittedName>
        <fullName evidence="1">Uncharacterized protein</fullName>
    </submittedName>
</protein>
<dbReference type="EMBL" id="BAABBA010000090">
    <property type="protein sequence ID" value="GAA3515777.1"/>
    <property type="molecule type" value="Genomic_DNA"/>
</dbReference>
<name>A0ABP6UT05_9MICO</name>
<gene>
    <name evidence="1" type="ORF">GCM10022262_42960</name>
</gene>
<evidence type="ECO:0000313" key="1">
    <source>
        <dbReference type="EMBL" id="GAA3515777.1"/>
    </source>
</evidence>
<accession>A0ABP6UT05</accession>
<dbReference type="Proteomes" id="UP001499841">
    <property type="component" value="Unassembled WGS sequence"/>
</dbReference>
<evidence type="ECO:0000313" key="2">
    <source>
        <dbReference type="Proteomes" id="UP001499841"/>
    </source>
</evidence>
<reference evidence="2" key="1">
    <citation type="journal article" date="2019" name="Int. J. Syst. Evol. Microbiol.">
        <title>The Global Catalogue of Microorganisms (GCM) 10K type strain sequencing project: providing services to taxonomists for standard genome sequencing and annotation.</title>
        <authorList>
            <consortium name="The Broad Institute Genomics Platform"/>
            <consortium name="The Broad Institute Genome Sequencing Center for Infectious Disease"/>
            <person name="Wu L."/>
            <person name="Ma J."/>
        </authorList>
    </citation>
    <scope>NUCLEOTIDE SEQUENCE [LARGE SCALE GENOMIC DNA]</scope>
    <source>
        <strain evidence="2">JCM 17459</strain>
    </source>
</reference>
<comment type="caution">
    <text evidence="1">The sequence shown here is derived from an EMBL/GenBank/DDBJ whole genome shotgun (WGS) entry which is preliminary data.</text>
</comment>